<dbReference type="EC" id="3.6.1.31" evidence="15"/>
<accession>A0A1F7UH92</accession>
<dbReference type="AlphaFoldDB" id="A0A1F7UH92"/>
<organism evidence="17 18">
    <name type="scientific">Candidatus Uhrbacteria bacterium RIFCSPHIGHO2_12_FULL_54_23</name>
    <dbReference type="NCBI Taxonomy" id="1802397"/>
    <lineage>
        <taxon>Bacteria</taxon>
        <taxon>Candidatus Uhriibacteriota</taxon>
    </lineage>
</organism>
<evidence type="ECO:0000256" key="1">
    <source>
        <dbReference type="ARBA" id="ARBA00000024"/>
    </source>
</evidence>
<gene>
    <name evidence="15" type="primary">hisI</name>
    <name evidence="15" type="synonym">hisIE</name>
    <name evidence="17" type="ORF">A3J43_01905</name>
</gene>
<evidence type="ECO:0000256" key="8">
    <source>
        <dbReference type="ARBA" id="ARBA00022490"/>
    </source>
</evidence>
<comment type="catalytic activity">
    <reaction evidence="2 15">
        <text>1-(5-phospho-beta-D-ribosyl)-ATP + H2O = 1-(5-phospho-beta-D-ribosyl)-5'-AMP + diphosphate + H(+)</text>
        <dbReference type="Rhea" id="RHEA:22828"/>
        <dbReference type="ChEBI" id="CHEBI:15377"/>
        <dbReference type="ChEBI" id="CHEBI:15378"/>
        <dbReference type="ChEBI" id="CHEBI:33019"/>
        <dbReference type="ChEBI" id="CHEBI:59457"/>
        <dbReference type="ChEBI" id="CHEBI:73183"/>
        <dbReference type="EC" id="3.6.1.31"/>
    </reaction>
</comment>
<evidence type="ECO:0000313" key="17">
    <source>
        <dbReference type="EMBL" id="OGL77642.1"/>
    </source>
</evidence>
<evidence type="ECO:0000256" key="3">
    <source>
        <dbReference type="ARBA" id="ARBA00004496"/>
    </source>
</evidence>
<dbReference type="GO" id="GO:0005737">
    <property type="term" value="C:cytoplasm"/>
    <property type="evidence" value="ECO:0007669"/>
    <property type="project" value="UniProtKB-SubCell"/>
</dbReference>
<evidence type="ECO:0000256" key="6">
    <source>
        <dbReference type="ARBA" id="ARBA00007731"/>
    </source>
</evidence>
<keyword evidence="10 15" id="KW-0547">Nucleotide-binding</keyword>
<dbReference type="GO" id="GO:0005524">
    <property type="term" value="F:ATP binding"/>
    <property type="evidence" value="ECO:0007669"/>
    <property type="project" value="UniProtKB-KW"/>
</dbReference>
<dbReference type="GO" id="GO:0004635">
    <property type="term" value="F:phosphoribosyl-AMP cyclohydrolase activity"/>
    <property type="evidence" value="ECO:0007669"/>
    <property type="project" value="UniProtKB-UniRule"/>
</dbReference>
<evidence type="ECO:0000256" key="15">
    <source>
        <dbReference type="HAMAP-Rule" id="MF_01019"/>
    </source>
</evidence>
<dbReference type="FunFam" id="3.10.20.810:FF:000001">
    <property type="entry name" value="Histidine biosynthesis bifunctional protein HisIE"/>
    <property type="match status" value="1"/>
</dbReference>
<dbReference type="Pfam" id="PF01502">
    <property type="entry name" value="PRA-CH"/>
    <property type="match status" value="1"/>
</dbReference>
<dbReference type="PANTHER" id="PTHR42945">
    <property type="entry name" value="HISTIDINE BIOSYNTHESIS BIFUNCTIONAL PROTEIN"/>
    <property type="match status" value="1"/>
</dbReference>
<comment type="caution">
    <text evidence="17">The sequence shown here is derived from an EMBL/GenBank/DDBJ whole genome shotgun (WGS) entry which is preliminary data.</text>
</comment>
<comment type="similarity">
    <text evidence="6 15">In the C-terminal section; belongs to the PRA-PH family.</text>
</comment>
<dbReference type="NCBIfam" id="TIGR03188">
    <property type="entry name" value="histidine_hisI"/>
    <property type="match status" value="1"/>
</dbReference>
<evidence type="ECO:0000256" key="12">
    <source>
        <dbReference type="ARBA" id="ARBA00022840"/>
    </source>
</evidence>
<comment type="subcellular location">
    <subcellularLocation>
        <location evidence="3 15">Cytoplasm</location>
    </subcellularLocation>
</comment>
<keyword evidence="14 15" id="KW-0511">Multifunctional enzyme</keyword>
<dbReference type="InterPro" id="IPR023019">
    <property type="entry name" value="His_synth_HisIE"/>
</dbReference>
<dbReference type="PANTHER" id="PTHR42945:SF9">
    <property type="entry name" value="HISTIDINE BIOSYNTHESIS BIFUNCTIONAL PROTEIN HISIE"/>
    <property type="match status" value="1"/>
</dbReference>
<evidence type="ECO:0000256" key="5">
    <source>
        <dbReference type="ARBA" id="ARBA00005204"/>
    </source>
</evidence>
<keyword evidence="13 15" id="KW-0368">Histidine biosynthesis</keyword>
<comment type="similarity">
    <text evidence="7 15">In the N-terminal section; belongs to the PRA-CH family.</text>
</comment>
<dbReference type="UniPathway" id="UPA00031">
    <property type="reaction ID" value="UER00007"/>
</dbReference>
<comment type="catalytic activity">
    <reaction evidence="1 15">
        <text>1-(5-phospho-beta-D-ribosyl)-5'-AMP + H2O = 1-(5-phospho-beta-D-ribosyl)-5-[(5-phospho-beta-D-ribosylamino)methylideneamino]imidazole-4-carboxamide</text>
        <dbReference type="Rhea" id="RHEA:20049"/>
        <dbReference type="ChEBI" id="CHEBI:15377"/>
        <dbReference type="ChEBI" id="CHEBI:58435"/>
        <dbReference type="ChEBI" id="CHEBI:59457"/>
        <dbReference type="EC" id="3.5.4.19"/>
    </reaction>
</comment>
<comment type="pathway">
    <text evidence="4 15">Amino-acid biosynthesis; L-histidine biosynthesis; L-histidine from 5-phospho-alpha-D-ribose 1-diphosphate: step 3/9.</text>
</comment>
<dbReference type="SUPFAM" id="SSF101386">
    <property type="entry name" value="all-alpha NTP pyrophosphatases"/>
    <property type="match status" value="1"/>
</dbReference>
<feature type="region of interest" description="Phosphoribosyl-AMP cyclohydrolase" evidence="15">
    <location>
        <begin position="1"/>
        <end position="112"/>
    </location>
</feature>
<dbReference type="InterPro" id="IPR021130">
    <property type="entry name" value="PRib-ATP_PPHydrolase-like"/>
</dbReference>
<dbReference type="STRING" id="1802397.A3J43_01905"/>
<evidence type="ECO:0000259" key="16">
    <source>
        <dbReference type="Pfam" id="PF01502"/>
    </source>
</evidence>
<dbReference type="InterPro" id="IPR038019">
    <property type="entry name" value="PRib_AMP_CycHydrolase_sf"/>
</dbReference>
<keyword evidence="9 15" id="KW-0028">Amino-acid biosynthesis</keyword>
<evidence type="ECO:0000313" key="18">
    <source>
        <dbReference type="Proteomes" id="UP000176604"/>
    </source>
</evidence>
<dbReference type="InterPro" id="IPR002496">
    <property type="entry name" value="PRib_AMP_CycHydrolase_dom"/>
</dbReference>
<evidence type="ECO:0000256" key="14">
    <source>
        <dbReference type="ARBA" id="ARBA00023268"/>
    </source>
</evidence>
<evidence type="ECO:0000256" key="2">
    <source>
        <dbReference type="ARBA" id="ARBA00001460"/>
    </source>
</evidence>
<evidence type="ECO:0000256" key="4">
    <source>
        <dbReference type="ARBA" id="ARBA00005169"/>
    </source>
</evidence>
<dbReference type="HAMAP" id="MF_01019">
    <property type="entry name" value="HisIE"/>
    <property type="match status" value="1"/>
</dbReference>
<keyword evidence="12 15" id="KW-0067">ATP-binding</keyword>
<keyword evidence="11 15" id="KW-0378">Hydrolase</keyword>
<comment type="pathway">
    <text evidence="5 15">Amino-acid biosynthesis; L-histidine biosynthesis; L-histidine from 5-phospho-alpha-D-ribose 1-diphosphate: step 2/9.</text>
</comment>
<evidence type="ECO:0000256" key="7">
    <source>
        <dbReference type="ARBA" id="ARBA00008299"/>
    </source>
</evidence>
<dbReference type="Proteomes" id="UP000176604">
    <property type="component" value="Unassembled WGS sequence"/>
</dbReference>
<dbReference type="CDD" id="cd11534">
    <property type="entry name" value="NTP-PPase_HisIE_like"/>
    <property type="match status" value="1"/>
</dbReference>
<dbReference type="GO" id="GO:0000105">
    <property type="term" value="P:L-histidine biosynthetic process"/>
    <property type="evidence" value="ECO:0007669"/>
    <property type="project" value="UniProtKB-UniRule"/>
</dbReference>
<evidence type="ECO:0000256" key="9">
    <source>
        <dbReference type="ARBA" id="ARBA00022605"/>
    </source>
</evidence>
<dbReference type="GO" id="GO:0004636">
    <property type="term" value="F:phosphoribosyl-ATP diphosphatase activity"/>
    <property type="evidence" value="ECO:0007669"/>
    <property type="project" value="UniProtKB-UniRule"/>
</dbReference>
<evidence type="ECO:0000256" key="13">
    <source>
        <dbReference type="ARBA" id="ARBA00023102"/>
    </source>
</evidence>
<dbReference type="SUPFAM" id="SSF141734">
    <property type="entry name" value="HisI-like"/>
    <property type="match status" value="1"/>
</dbReference>
<dbReference type="NCBIfam" id="NF002747">
    <property type="entry name" value="PRK02759.1"/>
    <property type="match status" value="1"/>
</dbReference>
<dbReference type="Gene3D" id="1.10.287.1080">
    <property type="entry name" value="MazG-like"/>
    <property type="match status" value="1"/>
</dbReference>
<name>A0A1F7UH92_9BACT</name>
<evidence type="ECO:0000256" key="10">
    <source>
        <dbReference type="ARBA" id="ARBA00022741"/>
    </source>
</evidence>
<feature type="region of interest" description="Phosphoribosyl-ATP pyrophosphohydrolase" evidence="15">
    <location>
        <begin position="113"/>
        <end position="203"/>
    </location>
</feature>
<reference evidence="17 18" key="1">
    <citation type="journal article" date="2016" name="Nat. Commun.">
        <title>Thousands of microbial genomes shed light on interconnected biogeochemical processes in an aquifer system.</title>
        <authorList>
            <person name="Anantharaman K."/>
            <person name="Brown C.T."/>
            <person name="Hug L.A."/>
            <person name="Sharon I."/>
            <person name="Castelle C.J."/>
            <person name="Probst A.J."/>
            <person name="Thomas B.C."/>
            <person name="Singh A."/>
            <person name="Wilkins M.J."/>
            <person name="Karaoz U."/>
            <person name="Brodie E.L."/>
            <person name="Williams K.H."/>
            <person name="Hubbard S.S."/>
            <person name="Banfield J.F."/>
        </authorList>
    </citation>
    <scope>NUCLEOTIDE SEQUENCE [LARGE SCALE GENOMIC DNA]</scope>
</reference>
<keyword evidence="8 15" id="KW-0963">Cytoplasm</keyword>
<evidence type="ECO:0000256" key="11">
    <source>
        <dbReference type="ARBA" id="ARBA00022801"/>
    </source>
</evidence>
<dbReference type="Pfam" id="PF01503">
    <property type="entry name" value="PRA-PH"/>
    <property type="match status" value="1"/>
</dbReference>
<dbReference type="HAMAP" id="MF_01020">
    <property type="entry name" value="HisE"/>
    <property type="match status" value="1"/>
</dbReference>
<protein>
    <recommendedName>
        <fullName evidence="15">Histidine biosynthesis bifunctional protein HisIE</fullName>
    </recommendedName>
    <domain>
        <recommendedName>
            <fullName evidence="15">Phosphoribosyl-AMP cyclohydrolase</fullName>
            <shortName evidence="15">PRA-CH</shortName>
            <ecNumber evidence="15">3.5.4.19</ecNumber>
        </recommendedName>
    </domain>
    <domain>
        <recommendedName>
            <fullName evidence="15">Phosphoribosyl-ATP pyrophosphatase</fullName>
            <shortName evidence="15">PRA-PH</shortName>
            <ecNumber evidence="15">3.6.1.31</ecNumber>
        </recommendedName>
    </domain>
</protein>
<dbReference type="EC" id="3.5.4.19" evidence="15"/>
<dbReference type="InterPro" id="IPR008179">
    <property type="entry name" value="HisE"/>
</dbReference>
<dbReference type="EMBL" id="MGEF01000054">
    <property type="protein sequence ID" value="OGL77642.1"/>
    <property type="molecule type" value="Genomic_DNA"/>
</dbReference>
<dbReference type="NCBIfam" id="NF000768">
    <property type="entry name" value="PRK00051.1"/>
    <property type="match status" value="1"/>
</dbReference>
<dbReference type="Gene3D" id="3.10.20.810">
    <property type="entry name" value="Phosphoribosyl-AMP cyclohydrolase"/>
    <property type="match status" value="1"/>
</dbReference>
<feature type="domain" description="Phosphoribosyl-AMP cyclohydrolase" evidence="16">
    <location>
        <begin position="31"/>
        <end position="103"/>
    </location>
</feature>
<proteinExistence type="inferred from homology"/>
<sequence length="203" mass="23061">MRARKLKLNLKKINGLLPTIVQDSTTGQVLMLAYMNREALRKTITTKRVWFYSRSKKRLWMKGEESRNSLSVISYQFDCDKDTLLIRVNPTGPTCHTGRVSCFGEVAKSEDAMADLYKVIQGRKNARPKGSYTASLFTAGIDRICAKIAEESGEIIKAARKETKKRLIEESVDLIYHLFVLLAEKGIGYRGVSQEIAKRKEPR</sequence>